<feature type="region of interest" description="Disordered" evidence="5">
    <location>
        <begin position="125"/>
        <end position="147"/>
    </location>
</feature>
<dbReference type="GeneID" id="111253536"/>
<dbReference type="PANTHER" id="PTHR16002:SF4">
    <property type="entry name" value="TMEM248_TMEM219 DOMAIN-CONTAINING PROTEIN"/>
    <property type="match status" value="1"/>
</dbReference>
<organism evidence="8 9">
    <name type="scientific">Varroa destructor</name>
    <name type="common">Honeybee mite</name>
    <dbReference type="NCBI Taxonomy" id="109461"/>
    <lineage>
        <taxon>Eukaryota</taxon>
        <taxon>Metazoa</taxon>
        <taxon>Ecdysozoa</taxon>
        <taxon>Arthropoda</taxon>
        <taxon>Chelicerata</taxon>
        <taxon>Arachnida</taxon>
        <taxon>Acari</taxon>
        <taxon>Parasitiformes</taxon>
        <taxon>Mesostigmata</taxon>
        <taxon>Gamasina</taxon>
        <taxon>Dermanyssoidea</taxon>
        <taxon>Varroidae</taxon>
        <taxon>Varroa</taxon>
    </lineage>
</organism>
<dbReference type="RefSeq" id="XP_022668789.1">
    <property type="nucleotide sequence ID" value="XM_022813054.1"/>
</dbReference>
<accession>A0A7M7KRA4</accession>
<evidence type="ECO:0000259" key="7">
    <source>
        <dbReference type="Pfam" id="PF14940"/>
    </source>
</evidence>
<name>A0A7M7KRA4_VARDE</name>
<dbReference type="EnsemblMetazoa" id="XM_022813054">
    <property type="protein sequence ID" value="XP_022668789"/>
    <property type="gene ID" value="LOC111253536"/>
</dbReference>
<dbReference type="KEGG" id="vde:111253536"/>
<dbReference type="AlphaFoldDB" id="A0A7M7KRA4"/>
<comment type="subcellular location">
    <subcellularLocation>
        <location evidence="1">Membrane</location>
    </subcellularLocation>
</comment>
<keyword evidence="2 6" id="KW-0812">Transmembrane</keyword>
<keyword evidence="4 6" id="KW-0472">Membrane</keyword>
<evidence type="ECO:0000256" key="2">
    <source>
        <dbReference type="ARBA" id="ARBA00022692"/>
    </source>
</evidence>
<proteinExistence type="predicted"/>
<reference evidence="8" key="1">
    <citation type="submission" date="2021-01" db="UniProtKB">
        <authorList>
            <consortium name="EnsemblMetazoa"/>
        </authorList>
    </citation>
    <scope>IDENTIFICATION</scope>
</reference>
<dbReference type="GO" id="GO:0016020">
    <property type="term" value="C:membrane"/>
    <property type="evidence" value="ECO:0007669"/>
    <property type="project" value="UniProtKB-SubCell"/>
</dbReference>
<evidence type="ECO:0000256" key="3">
    <source>
        <dbReference type="ARBA" id="ARBA00022989"/>
    </source>
</evidence>
<dbReference type="RefSeq" id="XP_022668790.1">
    <property type="nucleotide sequence ID" value="XM_022813055.1"/>
</dbReference>
<evidence type="ECO:0000256" key="5">
    <source>
        <dbReference type="SAM" id="MobiDB-lite"/>
    </source>
</evidence>
<dbReference type="InParanoid" id="A0A7M7KRA4"/>
<sequence length="353" mass="38564">MRRRDVACRCAMLLISPGISLVRILLSLQPPLLLFTFCLLAFAFSMLSMSSGLEDRTLANPDVELDWNEFMSRLAQLHYCVLPNKNRDTNSRNTSASADQPKVQVVDQGKSLAALLPDIELPLRSRSTKGKGAGGYTSDNGHSADRPQNVTVAVSIKGNFHRSVLTEAMSWHAIATGDMIGSRGVLSRAPFQLVMLLWPVKSEETGENEKQTAKAKTPMVLTEVCLVIQGPAALLPKTRAPSRCYLSAIPPQITREVKLQRTAADAQGKQGNICTQGVWTSFTYQPDPALQVLLSRSDLLLVKERLQRSGLFLLALSALLIVGAGLSQHSSPRRFGFSNGSHHYKLKIDASVS</sequence>
<dbReference type="InterPro" id="IPR039587">
    <property type="entry name" value="TMEM248/TMEM219_dom"/>
</dbReference>
<feature type="transmembrane region" description="Helical" evidence="6">
    <location>
        <begin position="32"/>
        <end position="49"/>
    </location>
</feature>
<evidence type="ECO:0000313" key="9">
    <source>
        <dbReference type="Proteomes" id="UP000594260"/>
    </source>
</evidence>
<dbReference type="EnsemblMetazoa" id="XM_022813055">
    <property type="protein sequence ID" value="XP_022668790"/>
    <property type="gene ID" value="LOC111253536"/>
</dbReference>
<feature type="domain" description="TMEM248/TMEM219" evidence="7">
    <location>
        <begin position="26"/>
        <end position="293"/>
    </location>
</feature>
<evidence type="ECO:0000256" key="1">
    <source>
        <dbReference type="ARBA" id="ARBA00004370"/>
    </source>
</evidence>
<dbReference type="Pfam" id="PF14940">
    <property type="entry name" value="TMEM219"/>
    <property type="match status" value="1"/>
</dbReference>
<dbReference type="EnsemblMetazoa" id="XM_022813056">
    <property type="protein sequence ID" value="XP_022668791"/>
    <property type="gene ID" value="LOC111253536"/>
</dbReference>
<evidence type="ECO:0000256" key="4">
    <source>
        <dbReference type="ARBA" id="ARBA00023136"/>
    </source>
</evidence>
<dbReference type="Proteomes" id="UP000594260">
    <property type="component" value="Unplaced"/>
</dbReference>
<evidence type="ECO:0000256" key="6">
    <source>
        <dbReference type="SAM" id="Phobius"/>
    </source>
</evidence>
<keyword evidence="9" id="KW-1185">Reference proteome</keyword>
<dbReference type="InterPro" id="IPR039493">
    <property type="entry name" value="TMEM248/TMEM219"/>
</dbReference>
<keyword evidence="3 6" id="KW-1133">Transmembrane helix</keyword>
<dbReference type="PANTHER" id="PTHR16002">
    <property type="entry name" value="TRANSMEMBRANE PROTEIN 248-LIKE"/>
    <property type="match status" value="1"/>
</dbReference>
<dbReference type="OrthoDB" id="6329605at2759"/>
<evidence type="ECO:0000313" key="8">
    <source>
        <dbReference type="EnsemblMetazoa" id="XP_022668789"/>
    </source>
</evidence>
<dbReference type="RefSeq" id="XP_022668791.1">
    <property type="nucleotide sequence ID" value="XM_022813056.1"/>
</dbReference>
<feature type="compositionally biased region" description="Polar residues" evidence="5">
    <location>
        <begin position="137"/>
        <end position="147"/>
    </location>
</feature>
<protein>
    <recommendedName>
        <fullName evidence="7">TMEM248/TMEM219 domain-containing protein</fullName>
    </recommendedName>
</protein>